<feature type="compositionally biased region" description="Basic and acidic residues" evidence="1">
    <location>
        <begin position="894"/>
        <end position="917"/>
    </location>
</feature>
<dbReference type="GO" id="GO:0043123">
    <property type="term" value="P:positive regulation of canonical NF-kappaB signal transduction"/>
    <property type="evidence" value="ECO:0007669"/>
    <property type="project" value="TreeGrafter"/>
</dbReference>
<keyword evidence="2" id="KW-1185">Reference proteome</keyword>
<feature type="region of interest" description="Disordered" evidence="1">
    <location>
        <begin position="551"/>
        <end position="600"/>
    </location>
</feature>
<feature type="region of interest" description="Disordered" evidence="1">
    <location>
        <begin position="894"/>
        <end position="980"/>
    </location>
</feature>
<dbReference type="GO" id="GO:0016020">
    <property type="term" value="C:membrane"/>
    <property type="evidence" value="ECO:0007669"/>
    <property type="project" value="TreeGrafter"/>
</dbReference>
<reference evidence="3" key="1">
    <citation type="submission" date="2025-08" db="UniProtKB">
        <authorList>
            <consortium name="RefSeq"/>
        </authorList>
    </citation>
    <scope>IDENTIFICATION</scope>
</reference>
<feature type="compositionally biased region" description="Basic and acidic residues" evidence="1">
    <location>
        <begin position="1103"/>
        <end position="1113"/>
    </location>
</feature>
<dbReference type="GO" id="GO:0071875">
    <property type="term" value="P:adrenergic receptor signaling pathway"/>
    <property type="evidence" value="ECO:0007669"/>
    <property type="project" value="TreeGrafter"/>
</dbReference>
<name>A0A6I9YXB0_9SAUR</name>
<dbReference type="GO" id="GO:0005078">
    <property type="term" value="F:MAP-kinase scaffold activity"/>
    <property type="evidence" value="ECO:0007669"/>
    <property type="project" value="TreeGrafter"/>
</dbReference>
<dbReference type="InterPro" id="IPR051632">
    <property type="entry name" value="Rho_GEF"/>
</dbReference>
<dbReference type="PANTHER" id="PTHR13944:SF18">
    <property type="entry name" value="A-KINASE ANCHOR PROTEIN 13"/>
    <property type="match status" value="1"/>
</dbReference>
<dbReference type="RefSeq" id="XP_013928591.1">
    <property type="nucleotide sequence ID" value="XM_014073116.1"/>
</dbReference>
<proteinExistence type="predicted"/>
<organism evidence="2 3">
    <name type="scientific">Thamnophis sirtalis</name>
    <dbReference type="NCBI Taxonomy" id="35019"/>
    <lineage>
        <taxon>Eukaryota</taxon>
        <taxon>Metazoa</taxon>
        <taxon>Chordata</taxon>
        <taxon>Craniata</taxon>
        <taxon>Vertebrata</taxon>
        <taxon>Euteleostomi</taxon>
        <taxon>Lepidosauria</taxon>
        <taxon>Squamata</taxon>
        <taxon>Bifurcata</taxon>
        <taxon>Unidentata</taxon>
        <taxon>Episquamata</taxon>
        <taxon>Toxicofera</taxon>
        <taxon>Serpentes</taxon>
        <taxon>Colubroidea</taxon>
        <taxon>Colubridae</taxon>
        <taxon>Natricinae</taxon>
        <taxon>Thamnophis</taxon>
    </lineage>
</organism>
<protein>
    <submittedName>
        <fullName evidence="3">A-kinase anchor protein 13-like</fullName>
    </submittedName>
</protein>
<evidence type="ECO:0000313" key="2">
    <source>
        <dbReference type="Proteomes" id="UP000504617"/>
    </source>
</evidence>
<dbReference type="KEGG" id="tsr:106554453"/>
<feature type="compositionally biased region" description="Basic and acidic residues" evidence="1">
    <location>
        <begin position="946"/>
        <end position="980"/>
    </location>
</feature>
<feature type="compositionally biased region" description="Low complexity" evidence="1">
    <location>
        <begin position="1090"/>
        <end position="1102"/>
    </location>
</feature>
<dbReference type="Proteomes" id="UP000504617">
    <property type="component" value="Unplaced"/>
</dbReference>
<accession>A0A6I9YXB0</accession>
<dbReference type="OrthoDB" id="28045at2759"/>
<feature type="compositionally biased region" description="Polar residues" evidence="1">
    <location>
        <begin position="565"/>
        <end position="576"/>
    </location>
</feature>
<dbReference type="SUPFAM" id="SSF48403">
    <property type="entry name" value="Ankyrin repeat"/>
    <property type="match status" value="1"/>
</dbReference>
<feature type="region of interest" description="Disordered" evidence="1">
    <location>
        <begin position="1052"/>
        <end position="1129"/>
    </location>
</feature>
<feature type="region of interest" description="Disordered" evidence="1">
    <location>
        <begin position="620"/>
        <end position="647"/>
    </location>
</feature>
<feature type="compositionally biased region" description="Basic and acidic residues" evidence="1">
    <location>
        <begin position="577"/>
        <end position="588"/>
    </location>
</feature>
<sequence>MKLNPQQAPLYGDSIITILLTEDDHVESDDVIFYLVFTGSALQHCTSTRKLDSGRLETVAPGHDCCETVKVSLCATKQGHPLLVVAEDSLQFVQDEAYDAAQFLASCAGNQQALNFTRFLDRSRPPAGDLDFLDEKVTLAFRHLKLPTEWNVLGTDHSLNENVPRETLLHFAARLGLLRLTWFLLKQPGGRSAVNVPNSEGATPVSLTLERGYQKLHHILTKKEANEPDSWSTLSHMVHSGDSCIKYHQGLNVYTLTVEMKEGDQLNMEKDIAQLQLHIQNLQHMNVNEDHCPGKTCEDCDLGAVPEDVEAAAEHGLDVLMVEATEPVSSDPLEISPPVCLGEEGTSQQPEELLGASQEEMQNQRTSCEGETLPHKEEGECLSSVGDSVETALEGHDSKRTFCDAAGLPSFGSANKEAGMSSSGHTLEQGSLREENNLFQEVQLDESGITENTPPASCEDTNVNMGQGECKSCTGGIDVNVTSQPYMEKGDIDVEPSGTTAMEVVPLFVASQINPAAFFLGDPTVACKDENEPMLVPDGLVDVVATTDVSSVDNGRDKETGAENRINSGPKNTTAKQSEEPEKKEKENIAPNPGIEPLSKNLEDISGFSLEHHSVMEVNDQDAEKATENSALDLSNKGLSGPLDGNVGNPRTSPTCVQSQAACSATDIPETTATEQSEQKVVDLTPLETEGNADPTMVGQEFLVAHLDEKLDFGKDQKFSSSGLQMHTDPVDGPASPPDALNSLMLPSDLEKPLCGPAERIGSIEELDQSGESLQKRIALTSALLVEKAIQEAQLMVTQKDNARAASVGQEAPSPLESLALSLSGEGTQCSQEHFMGTPSAALNQSSKQNQEVGAAITAEAAEAAEQLTGVAEQGSPEQGDLAAPSLALVVGWEEGKEHSSSQLPEGEKELLGKTEESFPPGALVQSPPCDLGEEQPVDGSNAEPGLKEKASSLEHEEQVKVEVARDVPPEPSLCDRETPSPEIMLNARLELGPAGPAASSPAGSTLDEIEAPLTALELSMETGLSQHGEEGEVENTPSRILLQPIAEEPLCDCDSGPETPSLACEMDVTKPGESEEGNRRRTSQEEPESLPLPLCPLPAAEQLDKVGTKESAQEPDPLLDNADPTPGQVILPAEAHVPLESLAGNPVEVPCSVEASSDPGSLRNGVKEELPLQPGSKMNPATLELTGSSPVAEKKPMNQIPGAPCRIWYILGTPASSTTKA</sequence>
<dbReference type="AlphaFoldDB" id="A0A6I9YXB0"/>
<dbReference type="GO" id="GO:0035023">
    <property type="term" value="P:regulation of Rho protein signal transduction"/>
    <property type="evidence" value="ECO:0007669"/>
    <property type="project" value="TreeGrafter"/>
</dbReference>
<feature type="region of interest" description="Disordered" evidence="1">
    <location>
        <begin position="1153"/>
        <end position="1199"/>
    </location>
</feature>
<gene>
    <name evidence="3" type="primary">LOC106554453</name>
</gene>
<dbReference type="InterPro" id="IPR036770">
    <property type="entry name" value="Ankyrin_rpt-contain_sf"/>
</dbReference>
<dbReference type="GO" id="GO:0015629">
    <property type="term" value="C:actin cytoskeleton"/>
    <property type="evidence" value="ECO:0007669"/>
    <property type="project" value="TreeGrafter"/>
</dbReference>
<dbReference type="GeneID" id="106554453"/>
<evidence type="ECO:0000256" key="1">
    <source>
        <dbReference type="SAM" id="MobiDB-lite"/>
    </source>
</evidence>
<evidence type="ECO:0000313" key="3">
    <source>
        <dbReference type="RefSeq" id="XP_013928591.1"/>
    </source>
</evidence>
<feature type="compositionally biased region" description="Basic and acidic residues" evidence="1">
    <location>
        <begin position="1068"/>
        <end position="1085"/>
    </location>
</feature>
<dbReference type="PANTHER" id="PTHR13944">
    <property type="entry name" value="AGAP007712-PA"/>
    <property type="match status" value="1"/>
</dbReference>